<dbReference type="RefSeq" id="WP_270028960.1">
    <property type="nucleotide sequence ID" value="NZ_JAPDDP010000078.1"/>
</dbReference>
<dbReference type="InterPro" id="IPR006311">
    <property type="entry name" value="TAT_signal"/>
</dbReference>
<evidence type="ECO:0000313" key="4">
    <source>
        <dbReference type="Proteomes" id="UP001147653"/>
    </source>
</evidence>
<feature type="chain" id="PRO_5040985612" description="BD-FAE-like domain-containing protein" evidence="1">
    <location>
        <begin position="29"/>
        <end position="672"/>
    </location>
</feature>
<dbReference type="NCBIfam" id="NF041556">
    <property type="entry name" value="tannase_B"/>
    <property type="match status" value="1"/>
</dbReference>
<reference evidence="3" key="1">
    <citation type="submission" date="2022-10" db="EMBL/GenBank/DDBJ databases">
        <title>The WGS of Solirubrobacter phytolaccae KCTC 29190.</title>
        <authorList>
            <person name="Jiang Z."/>
        </authorList>
    </citation>
    <scope>NUCLEOTIDE SEQUENCE</scope>
    <source>
        <strain evidence="3">KCTC 29190</strain>
    </source>
</reference>
<gene>
    <name evidence="3" type="ORF">OJ997_29650</name>
</gene>
<dbReference type="InterPro" id="IPR049492">
    <property type="entry name" value="BD-FAE-like_dom"/>
</dbReference>
<feature type="signal peptide" evidence="1">
    <location>
        <begin position="1"/>
        <end position="28"/>
    </location>
</feature>
<dbReference type="PROSITE" id="PS51318">
    <property type="entry name" value="TAT"/>
    <property type="match status" value="1"/>
</dbReference>
<dbReference type="SUPFAM" id="SSF53474">
    <property type="entry name" value="alpha/beta-Hydrolases"/>
    <property type="match status" value="1"/>
</dbReference>
<dbReference type="InterPro" id="IPR048124">
    <property type="entry name" value="Tannase_B"/>
</dbReference>
<dbReference type="Proteomes" id="UP001147653">
    <property type="component" value="Unassembled WGS sequence"/>
</dbReference>
<comment type="caution">
    <text evidence="3">The sequence shown here is derived from an EMBL/GenBank/DDBJ whole genome shotgun (WGS) entry which is preliminary data.</text>
</comment>
<dbReference type="Pfam" id="PF20434">
    <property type="entry name" value="BD-FAE"/>
    <property type="match status" value="1"/>
</dbReference>
<keyword evidence="1" id="KW-0732">Signal</keyword>
<accession>A0A9X3SCD0</accession>
<proteinExistence type="predicted"/>
<evidence type="ECO:0000259" key="2">
    <source>
        <dbReference type="Pfam" id="PF20434"/>
    </source>
</evidence>
<evidence type="ECO:0000256" key="1">
    <source>
        <dbReference type="SAM" id="SignalP"/>
    </source>
</evidence>
<dbReference type="Gene3D" id="3.40.50.1820">
    <property type="entry name" value="alpha/beta hydrolase"/>
    <property type="match status" value="1"/>
</dbReference>
<evidence type="ECO:0000313" key="3">
    <source>
        <dbReference type="EMBL" id="MDA0184506.1"/>
    </source>
</evidence>
<dbReference type="InterPro" id="IPR029058">
    <property type="entry name" value="AB_hydrolase_fold"/>
</dbReference>
<name>A0A9X3SCD0_9ACTN</name>
<feature type="domain" description="BD-FAE-like" evidence="2">
    <location>
        <begin position="102"/>
        <end position="219"/>
    </location>
</feature>
<dbReference type="AlphaFoldDB" id="A0A9X3SCD0"/>
<organism evidence="3 4">
    <name type="scientific">Solirubrobacter phytolaccae</name>
    <dbReference type="NCBI Taxonomy" id="1404360"/>
    <lineage>
        <taxon>Bacteria</taxon>
        <taxon>Bacillati</taxon>
        <taxon>Actinomycetota</taxon>
        <taxon>Thermoleophilia</taxon>
        <taxon>Solirubrobacterales</taxon>
        <taxon>Solirubrobacteraceae</taxon>
        <taxon>Solirubrobacter</taxon>
    </lineage>
</organism>
<sequence length="672" mass="70013">MRWYSRRGFAALAGSVALTAAMAPSAMAQTADPEDTALAFDGAAYTTLAVTIDGAPVNVRKYTEVCYVANPTAVAPRTGITNTRCGYQSMNVFVPESALGNQRTPLYFAVNNAGWMASYIRASVSAGATYNSPTSNVGAALKAGYVFVDVASRSRGLVAADGSFAGKAPAAAVDAKAAVRYLRLNDTKMPGSAERIVVNGTSGGGALSSILGASGNSAEYLPYLAQAGAAGVDASGRTTLRDDVFAINAYCPITDLGNADVLYEWLFTVLNTRADVGQNPSPATSAAIASQFAAYQASLGLRNDDGSPLTVATMLDAIKGEVIRSAETYLKASAANTIPALGENFVITGGGPGGGTPRNFVNDWIDVDNATDTVRSVDMKRYIDFVARQQTLKPAPAFDQVGVNGLTGGETNLFGAANQSYVNFTQYAWDNNSVAGDGTGLDDTGKTWAQYVAEPGTIVDDQARMVNPMAYIGTAGADTAPNWYVRHGTRDRDTAFLVSINLDRALDADSQVQNLDYRLAWNQPHAGNYDVPEAMAWIAKVVGEAGDPLAGTKTGEVGGTVPATLSLTLGAPASFAPFVPGVARTYEASTFADVISTAGDATLSVSDPGHLTNGAFSLPQPLQVAFSKSTWSAPVSNDRVTIAFKQDIGANDALRTGTYSKTLTFTLSTTAP</sequence>
<dbReference type="EMBL" id="JAPDDP010000078">
    <property type="protein sequence ID" value="MDA0184506.1"/>
    <property type="molecule type" value="Genomic_DNA"/>
</dbReference>
<protein>
    <recommendedName>
        <fullName evidence="2">BD-FAE-like domain-containing protein</fullName>
    </recommendedName>
</protein>
<keyword evidence="4" id="KW-1185">Reference proteome</keyword>